<keyword evidence="1" id="KW-0812">Transmembrane</keyword>
<sequence length="389" mass="43745">MTTSLIDTAAEVVPPPARTSSRRISWDVLRVFAVYAVVVEHVTHQSSINHPELAGYPFTLPFRFGAAIMLVISAYFVCVTLSKGKPGTWLWNRYARLLPAYFVAVLVTYVVTRAAITWFDGLHYADGDWLFGTPISGHVGDPSWLLPGGPDLVGNMLMVQAWNPSLLWVDPSYWTLPVQLVAFTCAALLFRHRIVTGRWVPVLFWSLGVVPVLLRVFVRDPSPYQWVKSIFDGFAVNQVALFGIGIAIYWWGRRRMSFWHLAVYLVAAMVGLDWQSYFTDTANIVAISVVLVPVVFAARGPDWNIPVIRRMTPVITWLAGISYGVYLTHQVLGYIFNRMLLDIGARPWERMVASFAIAILLGWLMTRLVEKPVHAFLKKAGPALVARVR</sequence>
<feature type="domain" description="Acyltransferase 3" evidence="2">
    <location>
        <begin position="24"/>
        <end position="366"/>
    </location>
</feature>
<dbReference type="GO" id="GO:0016746">
    <property type="term" value="F:acyltransferase activity"/>
    <property type="evidence" value="ECO:0007669"/>
    <property type="project" value="UniProtKB-KW"/>
</dbReference>
<protein>
    <submittedName>
        <fullName evidence="3">Acyltransferase family protein</fullName>
        <ecNumber evidence="3">2.3.-.-</ecNumber>
    </submittedName>
</protein>
<feature type="transmembrane region" description="Helical" evidence="1">
    <location>
        <begin position="94"/>
        <end position="116"/>
    </location>
</feature>
<evidence type="ECO:0000313" key="4">
    <source>
        <dbReference type="Proteomes" id="UP001597045"/>
    </source>
</evidence>
<dbReference type="Proteomes" id="UP001597045">
    <property type="component" value="Unassembled WGS sequence"/>
</dbReference>
<dbReference type="InterPro" id="IPR050879">
    <property type="entry name" value="Acyltransferase_3"/>
</dbReference>
<keyword evidence="4" id="KW-1185">Reference proteome</keyword>
<feature type="transmembrane region" description="Helical" evidence="1">
    <location>
        <begin position="230"/>
        <end position="251"/>
    </location>
</feature>
<dbReference type="EMBL" id="JBHTIS010000106">
    <property type="protein sequence ID" value="MFD1044700.1"/>
    <property type="molecule type" value="Genomic_DNA"/>
</dbReference>
<keyword evidence="1" id="KW-0472">Membrane</keyword>
<reference evidence="4" key="1">
    <citation type="journal article" date="2019" name="Int. J. Syst. Evol. Microbiol.">
        <title>The Global Catalogue of Microorganisms (GCM) 10K type strain sequencing project: providing services to taxonomists for standard genome sequencing and annotation.</title>
        <authorList>
            <consortium name="The Broad Institute Genomics Platform"/>
            <consortium name="The Broad Institute Genome Sequencing Center for Infectious Disease"/>
            <person name="Wu L."/>
            <person name="Ma J."/>
        </authorList>
    </citation>
    <scope>NUCLEOTIDE SEQUENCE [LARGE SCALE GENOMIC DNA]</scope>
    <source>
        <strain evidence="4">JCM 31486</strain>
    </source>
</reference>
<accession>A0ABW3M1Y1</accession>
<feature type="transmembrane region" description="Helical" evidence="1">
    <location>
        <begin position="351"/>
        <end position="369"/>
    </location>
</feature>
<feature type="non-terminal residue" evidence="3">
    <location>
        <position position="389"/>
    </location>
</feature>
<keyword evidence="1" id="KW-1133">Transmembrane helix</keyword>
<keyword evidence="3" id="KW-0012">Acyltransferase</keyword>
<gene>
    <name evidence="3" type="ORF">ACFQ1S_03380</name>
</gene>
<feature type="transmembrane region" description="Helical" evidence="1">
    <location>
        <begin position="258"/>
        <end position="278"/>
    </location>
</feature>
<comment type="caution">
    <text evidence="3">The sequence shown here is derived from an EMBL/GenBank/DDBJ whole genome shotgun (WGS) entry which is preliminary data.</text>
</comment>
<keyword evidence="3" id="KW-0808">Transferase</keyword>
<evidence type="ECO:0000259" key="2">
    <source>
        <dbReference type="Pfam" id="PF01757"/>
    </source>
</evidence>
<organism evidence="3 4">
    <name type="scientific">Kibdelosporangium lantanae</name>
    <dbReference type="NCBI Taxonomy" id="1497396"/>
    <lineage>
        <taxon>Bacteria</taxon>
        <taxon>Bacillati</taxon>
        <taxon>Actinomycetota</taxon>
        <taxon>Actinomycetes</taxon>
        <taxon>Pseudonocardiales</taxon>
        <taxon>Pseudonocardiaceae</taxon>
        <taxon>Kibdelosporangium</taxon>
    </lineage>
</organism>
<name>A0ABW3M1Y1_9PSEU</name>
<dbReference type="Pfam" id="PF01757">
    <property type="entry name" value="Acyl_transf_3"/>
    <property type="match status" value="1"/>
</dbReference>
<dbReference type="InterPro" id="IPR002656">
    <property type="entry name" value="Acyl_transf_3_dom"/>
</dbReference>
<feature type="transmembrane region" description="Helical" evidence="1">
    <location>
        <begin position="314"/>
        <end position="336"/>
    </location>
</feature>
<dbReference type="EC" id="2.3.-.-" evidence="3"/>
<feature type="transmembrane region" description="Helical" evidence="1">
    <location>
        <begin position="172"/>
        <end position="190"/>
    </location>
</feature>
<dbReference type="PANTHER" id="PTHR23028:SF53">
    <property type="entry name" value="ACYL_TRANSF_3 DOMAIN-CONTAINING PROTEIN"/>
    <property type="match status" value="1"/>
</dbReference>
<proteinExistence type="predicted"/>
<feature type="transmembrane region" description="Helical" evidence="1">
    <location>
        <begin position="284"/>
        <end position="302"/>
    </location>
</feature>
<evidence type="ECO:0000256" key="1">
    <source>
        <dbReference type="SAM" id="Phobius"/>
    </source>
</evidence>
<evidence type="ECO:0000313" key="3">
    <source>
        <dbReference type="EMBL" id="MFD1044700.1"/>
    </source>
</evidence>
<dbReference type="PANTHER" id="PTHR23028">
    <property type="entry name" value="ACETYLTRANSFERASE"/>
    <property type="match status" value="1"/>
</dbReference>
<feature type="transmembrane region" description="Helical" evidence="1">
    <location>
        <begin position="62"/>
        <end position="82"/>
    </location>
</feature>
<feature type="transmembrane region" description="Helical" evidence="1">
    <location>
        <begin position="202"/>
        <end position="218"/>
    </location>
</feature>